<protein>
    <recommendedName>
        <fullName evidence="4">DUF481 domain-containing protein</fullName>
    </recommendedName>
</protein>
<reference evidence="2 3" key="1">
    <citation type="submission" date="2017-04" db="EMBL/GenBank/DDBJ databases">
        <title>A new member of the family Flavobacteriaceae isolated from ascidians.</title>
        <authorList>
            <person name="Chen L."/>
        </authorList>
    </citation>
    <scope>NUCLEOTIDE SEQUENCE [LARGE SCALE GENOMIC DNA]</scope>
    <source>
        <strain evidence="2 3">HQA918</strain>
    </source>
</reference>
<sequence length="371" mass="42066">MLQKLFSGFFLFLCLMALGQTDSIVTLDSMKTLSKKEIRKAKKKKKKIKVVHHDSLILFNKQVLVGEVKQLAQGVLSFKTAYSDSDFKIKWKKVAELYSDRIFIIELTSGSRLNAIMYPGKTGKKSEVAIGFGETTYPTDLHNIIYLDPIGKNFLSKMSASFDIGLTLTKANNLKQLTADAAIGYLGQKWSTNSTFSLVKSEQDNTENVDRLESSTSLQRFLPADWFMQGTLEFLKNSEQKLRLRTTSRLGVGYFFTKNNRQYFGALTGIANNREEYSDGITDSNSSMEYFIGSEFNHYAIEDLSLLTSATLSPSLTEKGRLRLDFKFNMKYDLPWDFYIKTGITYNYDNQAAQGASKGDYVIQTSFGWEL</sequence>
<dbReference type="AlphaFoldDB" id="A0A2A4G4H7"/>
<dbReference type="Pfam" id="PF04338">
    <property type="entry name" value="DUF481"/>
    <property type="match status" value="1"/>
</dbReference>
<dbReference type="Proteomes" id="UP000219559">
    <property type="component" value="Unassembled WGS sequence"/>
</dbReference>
<keyword evidence="3" id="KW-1185">Reference proteome</keyword>
<keyword evidence="1" id="KW-0732">Signal</keyword>
<evidence type="ECO:0000313" key="3">
    <source>
        <dbReference type="Proteomes" id="UP000219559"/>
    </source>
</evidence>
<accession>A0A2A4G4H7</accession>
<gene>
    <name evidence="2" type="ORF">B7P33_18640</name>
</gene>
<feature type="signal peptide" evidence="1">
    <location>
        <begin position="1"/>
        <end position="19"/>
    </location>
</feature>
<dbReference type="OrthoDB" id="1117610at2"/>
<evidence type="ECO:0000313" key="2">
    <source>
        <dbReference type="EMBL" id="PCE62652.1"/>
    </source>
</evidence>
<comment type="caution">
    <text evidence="2">The sequence shown here is derived from an EMBL/GenBank/DDBJ whole genome shotgun (WGS) entry which is preliminary data.</text>
</comment>
<evidence type="ECO:0008006" key="4">
    <source>
        <dbReference type="Google" id="ProtNLM"/>
    </source>
</evidence>
<proteinExistence type="predicted"/>
<organism evidence="2 3">
    <name type="scientific">Sediminicola luteus</name>
    <dbReference type="NCBI Taxonomy" id="319238"/>
    <lineage>
        <taxon>Bacteria</taxon>
        <taxon>Pseudomonadati</taxon>
        <taxon>Bacteroidota</taxon>
        <taxon>Flavobacteriia</taxon>
        <taxon>Flavobacteriales</taxon>
        <taxon>Flavobacteriaceae</taxon>
        <taxon>Sediminicola</taxon>
    </lineage>
</organism>
<dbReference type="RefSeq" id="WP_097443739.1">
    <property type="nucleotide sequence ID" value="NZ_NBWU01000008.1"/>
</dbReference>
<evidence type="ECO:0000256" key="1">
    <source>
        <dbReference type="SAM" id="SignalP"/>
    </source>
</evidence>
<feature type="chain" id="PRO_5013354202" description="DUF481 domain-containing protein" evidence="1">
    <location>
        <begin position="20"/>
        <end position="371"/>
    </location>
</feature>
<dbReference type="InterPro" id="IPR007433">
    <property type="entry name" value="DUF481"/>
</dbReference>
<dbReference type="EMBL" id="NBWU01000008">
    <property type="protein sequence ID" value="PCE62652.1"/>
    <property type="molecule type" value="Genomic_DNA"/>
</dbReference>
<name>A0A2A4G4H7_9FLAO</name>